<dbReference type="Gene3D" id="2.130.10.10">
    <property type="entry name" value="YVTN repeat-like/Quinoprotein amine dehydrogenase"/>
    <property type="match status" value="1"/>
</dbReference>
<dbReference type="EMBL" id="JAFMYW010000009">
    <property type="protein sequence ID" value="MBO0951841.1"/>
    <property type="molecule type" value="Genomic_DNA"/>
</dbReference>
<keyword evidence="2" id="KW-0119">Carbohydrate metabolism</keyword>
<feature type="signal peptide" evidence="3">
    <location>
        <begin position="1"/>
        <end position="21"/>
    </location>
</feature>
<keyword evidence="5" id="KW-1185">Reference proteome</keyword>
<evidence type="ECO:0000256" key="3">
    <source>
        <dbReference type="SAM" id="SignalP"/>
    </source>
</evidence>
<dbReference type="SUPFAM" id="SSF51004">
    <property type="entry name" value="C-terminal (heme d1) domain of cytochrome cd1-nitrite reductase"/>
    <property type="match status" value="1"/>
</dbReference>
<evidence type="ECO:0000313" key="5">
    <source>
        <dbReference type="Proteomes" id="UP000664628"/>
    </source>
</evidence>
<accession>A0ABS3JR46</accession>
<keyword evidence="2" id="KW-0313">Glucose metabolism</keyword>
<dbReference type="Proteomes" id="UP000664628">
    <property type="component" value="Unassembled WGS sequence"/>
</dbReference>
<dbReference type="InterPro" id="IPR011048">
    <property type="entry name" value="Haem_d1_sf"/>
</dbReference>
<comment type="caution">
    <text evidence="4">The sequence shown here is derived from an EMBL/GenBank/DDBJ whole genome shotgun (WGS) entry which is preliminary data.</text>
</comment>
<reference evidence="4 5" key="1">
    <citation type="submission" date="2021-03" db="EMBL/GenBank/DDBJ databases">
        <title>Fibrella sp. HMF5405 genome sequencing and assembly.</title>
        <authorList>
            <person name="Kang H."/>
            <person name="Kim H."/>
            <person name="Bae S."/>
            <person name="Joh K."/>
        </authorList>
    </citation>
    <scope>NUCLEOTIDE SEQUENCE [LARGE SCALE GENOMIC DNA]</scope>
    <source>
        <strain evidence="4 5">HMF5405</strain>
    </source>
</reference>
<proteinExistence type="inferred from homology"/>
<dbReference type="Pfam" id="PF10282">
    <property type="entry name" value="Lactonase"/>
    <property type="match status" value="1"/>
</dbReference>
<dbReference type="InterPro" id="IPR019405">
    <property type="entry name" value="Lactonase_7-beta_prop"/>
</dbReference>
<feature type="chain" id="PRO_5046936589" evidence="3">
    <location>
        <begin position="22"/>
        <end position="375"/>
    </location>
</feature>
<gene>
    <name evidence="4" type="ORF">J2I46_24875</name>
</gene>
<comment type="similarity">
    <text evidence="1">Belongs to the cycloisomerase 2 family.</text>
</comment>
<dbReference type="PANTHER" id="PTHR30344:SF1">
    <property type="entry name" value="6-PHOSPHOGLUCONOLACTONASE"/>
    <property type="match status" value="1"/>
</dbReference>
<evidence type="ECO:0000313" key="4">
    <source>
        <dbReference type="EMBL" id="MBO0951841.1"/>
    </source>
</evidence>
<evidence type="ECO:0000256" key="2">
    <source>
        <dbReference type="ARBA" id="ARBA00022526"/>
    </source>
</evidence>
<keyword evidence="3" id="KW-0732">Signal</keyword>
<dbReference type="InterPro" id="IPR015943">
    <property type="entry name" value="WD40/YVTN_repeat-like_dom_sf"/>
</dbReference>
<dbReference type="RefSeq" id="WP_207331795.1">
    <property type="nucleotide sequence ID" value="NZ_JAFMYW010000009.1"/>
</dbReference>
<protein>
    <submittedName>
        <fullName evidence="4">Lactonase family protein</fullName>
    </submittedName>
</protein>
<dbReference type="InterPro" id="IPR050282">
    <property type="entry name" value="Cycloisomerase_2"/>
</dbReference>
<sequence>MKRFAFFAALIAVGMVSRTQAQSTSPTDRLYVGTYSTRGSEGIYIVQFDRRTGALSLAGSAKNSQNPSFLALHPSKKYLYAVNEADGGAAGANTYSVDKTTGTLQLLNQQATDGAGPCHVSINKSGTMAFVSAYGDGVFTALPIATDGKLGSLVERVKYAGNNPANPRQDAPHAHSATVSPDGRHVYVADLGNDRVYIYNLGGTKPVPNATPFVTVKKGSGPRHMAFHPNGRFAYLVEELTSSMAVFARNPKTGSLTLLREGIATLPAGFTGNNTSADIHIDATGNYIYQSNRGHNALAVLKIGNTGIPTLIGHVPTGGKTPRNFWIDPRGQFVIVANQESDNLVVFRRNASTGMLTAAGQELKIPAPVCVISGQ</sequence>
<evidence type="ECO:0000256" key="1">
    <source>
        <dbReference type="ARBA" id="ARBA00005564"/>
    </source>
</evidence>
<dbReference type="PANTHER" id="PTHR30344">
    <property type="entry name" value="6-PHOSPHOGLUCONOLACTONASE-RELATED"/>
    <property type="match status" value="1"/>
</dbReference>
<organism evidence="4 5">
    <name type="scientific">Fibrella forsythiae</name>
    <dbReference type="NCBI Taxonomy" id="2817061"/>
    <lineage>
        <taxon>Bacteria</taxon>
        <taxon>Pseudomonadati</taxon>
        <taxon>Bacteroidota</taxon>
        <taxon>Cytophagia</taxon>
        <taxon>Cytophagales</taxon>
        <taxon>Spirosomataceae</taxon>
        <taxon>Fibrella</taxon>
    </lineage>
</organism>
<name>A0ABS3JR46_9BACT</name>